<accession>A0ABT4BRY4</accession>
<dbReference type="Proteomes" id="UP001082703">
    <property type="component" value="Unassembled WGS sequence"/>
</dbReference>
<feature type="domain" description="Peptidase S8/S53" evidence="1">
    <location>
        <begin position="258"/>
        <end position="550"/>
    </location>
</feature>
<dbReference type="Pfam" id="PF00082">
    <property type="entry name" value="Peptidase_S8"/>
    <property type="match status" value="1"/>
</dbReference>
<evidence type="ECO:0000313" key="3">
    <source>
        <dbReference type="Proteomes" id="UP001082703"/>
    </source>
</evidence>
<dbReference type="InterPro" id="IPR000209">
    <property type="entry name" value="Peptidase_S8/S53_dom"/>
</dbReference>
<dbReference type="RefSeq" id="WP_268057683.1">
    <property type="nucleotide sequence ID" value="NZ_JAPOHA010000004.1"/>
</dbReference>
<protein>
    <submittedName>
        <fullName evidence="2">S8 family serine peptidase</fullName>
    </submittedName>
</protein>
<dbReference type="SUPFAM" id="SSF52743">
    <property type="entry name" value="Subtilisin-like"/>
    <property type="match status" value="1"/>
</dbReference>
<comment type="caution">
    <text evidence="2">The sequence shown here is derived from an EMBL/GenBank/DDBJ whole genome shotgun (WGS) entry which is preliminary data.</text>
</comment>
<dbReference type="InterPro" id="IPR036852">
    <property type="entry name" value="Peptidase_S8/S53_dom_sf"/>
</dbReference>
<reference evidence="2 3" key="1">
    <citation type="submission" date="2022-11" db="EMBL/GenBank/DDBJ databases">
        <authorList>
            <person name="Caiyu Z."/>
        </authorList>
    </citation>
    <scope>NUCLEOTIDE SEQUENCE [LARGE SCALE GENOMIC DNA]</scope>
    <source>
        <strain evidence="2 3">YR-4</strain>
    </source>
</reference>
<name>A0ABT4BRY4_9FIRM</name>
<proteinExistence type="predicted"/>
<gene>
    <name evidence="2" type="ORF">OUY18_05250</name>
</gene>
<dbReference type="EMBL" id="JAPOHA010000004">
    <property type="protein sequence ID" value="MCY1713659.1"/>
    <property type="molecule type" value="Genomic_DNA"/>
</dbReference>
<dbReference type="Gene3D" id="3.40.50.200">
    <property type="entry name" value="Peptidase S8/S53 domain"/>
    <property type="match status" value="1"/>
</dbReference>
<organism evidence="2 3">
    <name type="scientific">Caproiciproducens galactitolivorans</name>
    <dbReference type="NCBI Taxonomy" id="642589"/>
    <lineage>
        <taxon>Bacteria</taxon>
        <taxon>Bacillati</taxon>
        <taxon>Bacillota</taxon>
        <taxon>Clostridia</taxon>
        <taxon>Eubacteriales</taxon>
        <taxon>Acutalibacteraceae</taxon>
        <taxon>Caproiciproducens</taxon>
    </lineage>
</organism>
<evidence type="ECO:0000313" key="2">
    <source>
        <dbReference type="EMBL" id="MCY1713659.1"/>
    </source>
</evidence>
<evidence type="ECO:0000259" key="1">
    <source>
        <dbReference type="Pfam" id="PF00082"/>
    </source>
</evidence>
<keyword evidence="3" id="KW-1185">Reference proteome</keyword>
<sequence>MSEKNLPIKVVLQKATDTQKNLGGGGPKFFGEVTPELQAEISHKFQDVLDFYDDVFTENELVPAVGKITVKPEAIAKSHKPSDLCRKCPIIGSDDLDEIYIRVTKKAIEETVALIQNPPTKAFRANMTAVSDIQPIRTDEKISEDLVEISAQGKFETIKNKIKVKIFNFDDAFDDNQIMSYIMKKLSDYGFLENHELITYGDRIKFIKIEVSSYEDIVKIASINGVKSIDFFQEYSLPLSEFIKTNLKSFLDDEHSNSDIMIGIIDGGISDDNAFLKPYVVAREKYVNEAYQNSSHATFIASTIQYGNKLNGIIATNKQRFKFVDIIAMPNSNPDFGPTDTIGEEELMEIIEEVMQKYSSNVKIWNLSLGIESKVCKGSMSDLGTFLDYIQDKYQVQIFVSSGNLNSLPLREWPTQTNMGERDRIISPADSVRAITVGSVALYDSENSIVKENEPSPFSRRGPGANYIVKPDVVDYGGNLTKDLHINGLGMKGLDIKGNVIEGNGTSYSNPRVVQKFASVYDEMIEKDILLAKAMIIHSARMTSRDLLEKNQDNIKYYGFGMPAVNVQDILQCSEDEVTLVFRQKVPQGSHLEMFDFPYPNSLINNGKCYGEIGMTLAYNPILDDRYGREYCRTNIDVSFGTYKYNSNSGKIDFSGEVPLECSWDEKFEKARVENGFKWSPIKSYYRKISRGIQLGDGWKIRIDMNPRNGLNVLSQEFVLILTIKDPTGHDIYSEVVNGLRTRGYVTNNLETRQQIRQRQ</sequence>